<dbReference type="Pfam" id="PF02515">
    <property type="entry name" value="CoA_transf_3"/>
    <property type="match status" value="1"/>
</dbReference>
<dbReference type="InterPro" id="IPR023606">
    <property type="entry name" value="CoA-Trfase_III_dom_1_sf"/>
</dbReference>
<dbReference type="PANTHER" id="PTHR48228:SF5">
    <property type="entry name" value="ALPHA-METHYLACYL-COA RACEMASE"/>
    <property type="match status" value="1"/>
</dbReference>
<dbReference type="Gene3D" id="3.30.1540.10">
    <property type="entry name" value="formyl-coa transferase, domain 3"/>
    <property type="match status" value="1"/>
</dbReference>
<protein>
    <submittedName>
        <fullName evidence="2">CaiB/BaiF CoA-transferase family protein</fullName>
    </submittedName>
</protein>
<keyword evidence="3" id="KW-1185">Reference proteome</keyword>
<evidence type="ECO:0000313" key="3">
    <source>
        <dbReference type="Proteomes" id="UP001559025"/>
    </source>
</evidence>
<name>A0ABV3WR76_9HYPH</name>
<dbReference type="EMBL" id="JAZHFV010000001">
    <property type="protein sequence ID" value="MEX4006703.1"/>
    <property type="molecule type" value="Genomic_DNA"/>
</dbReference>
<dbReference type="InterPro" id="IPR050509">
    <property type="entry name" value="CoA-transferase_III"/>
</dbReference>
<dbReference type="Proteomes" id="UP001559025">
    <property type="component" value="Unassembled WGS sequence"/>
</dbReference>
<reference evidence="2 3" key="1">
    <citation type="submission" date="2024-01" db="EMBL/GenBank/DDBJ databases">
        <title>New evidence supports the origin of RcGTA from prophage.</title>
        <authorList>
            <person name="Xu Y."/>
            <person name="Liu B."/>
            <person name="Chen F."/>
        </authorList>
    </citation>
    <scope>NUCLEOTIDE SEQUENCE [LARGE SCALE GENOMIC DNA]</scope>
    <source>
        <strain evidence="2 3">CBW1107-2</strain>
    </source>
</reference>
<proteinExistence type="predicted"/>
<sequence>MAENRKGPLVGLRVVEMAGIGPAPFAAMLLADMGADVVRIDRQVASGLGVPRPDRFNFAGRGRRSVALDLKRPEGVDCALELIDKADALVEGFRPGVMERLGLGPEVCHARNPRLVFGRLTGWGQQGPLAHAAGHDLNYIALTGALDAIGRRGQPPTPPLNLLGDFAGGSLLMAFGIVSALLHAQRTGEGQVVDAAIVDGVSLLATPLMGLQAAGVWPGGRGENILDSGAPQYDVYRCADGGYVSIAPIEGKFQTVLLSAMGFDPAGFPDMNERANWDEARRLLAERFSQKTRAEWCALLEGTDACFAPVLSSAEASSHPHHAERGTFITVDGLVQPAPAPRFSGTPAAAPTPPEAPGQSGDAVLRDWGIAEERIAELTTTGVLGRRDKNAD</sequence>
<dbReference type="Gene3D" id="3.40.50.10540">
    <property type="entry name" value="Crotonobetainyl-coa:carnitine coa-transferase, domain 1"/>
    <property type="match status" value="1"/>
</dbReference>
<feature type="region of interest" description="Disordered" evidence="1">
    <location>
        <begin position="339"/>
        <end position="367"/>
    </location>
</feature>
<dbReference type="PANTHER" id="PTHR48228">
    <property type="entry name" value="SUCCINYL-COA--D-CITRAMALATE COA-TRANSFERASE"/>
    <property type="match status" value="1"/>
</dbReference>
<evidence type="ECO:0000313" key="2">
    <source>
        <dbReference type="EMBL" id="MEX4006703.1"/>
    </source>
</evidence>
<accession>A0ABV3WR76</accession>
<organism evidence="2 3">
    <name type="scientific">Neoaquamicrobium sediminum</name>
    <dbReference type="NCBI Taxonomy" id="1849104"/>
    <lineage>
        <taxon>Bacteria</taxon>
        <taxon>Pseudomonadati</taxon>
        <taxon>Pseudomonadota</taxon>
        <taxon>Alphaproteobacteria</taxon>
        <taxon>Hyphomicrobiales</taxon>
        <taxon>Phyllobacteriaceae</taxon>
        <taxon>Neoaquamicrobium</taxon>
    </lineage>
</organism>
<dbReference type="InterPro" id="IPR003673">
    <property type="entry name" value="CoA-Trfase_fam_III"/>
</dbReference>
<gene>
    <name evidence="2" type="ORF">V1479_05260</name>
</gene>
<dbReference type="InterPro" id="IPR044855">
    <property type="entry name" value="CoA-Trfase_III_dom3_sf"/>
</dbReference>
<evidence type="ECO:0000256" key="1">
    <source>
        <dbReference type="SAM" id="MobiDB-lite"/>
    </source>
</evidence>
<dbReference type="SUPFAM" id="SSF89796">
    <property type="entry name" value="CoA-transferase family III (CaiB/BaiF)"/>
    <property type="match status" value="1"/>
</dbReference>
<comment type="caution">
    <text evidence="2">The sequence shown here is derived from an EMBL/GenBank/DDBJ whole genome shotgun (WGS) entry which is preliminary data.</text>
</comment>